<evidence type="ECO:0000256" key="1">
    <source>
        <dbReference type="SAM" id="MobiDB-lite"/>
    </source>
</evidence>
<sequence>MIPTSHFSSFVAKANTGVGNGLGKTKTSMPAPLIICAVSVVKSSEPCRASRPMTTECKSRSFIYMAIAAAVRPTTARFIPEGPGRTGPRSPAVPNCKKP</sequence>
<accession>A0A6J7CL54</accession>
<gene>
    <name evidence="2" type="ORF">UFOPK3342_00262</name>
</gene>
<proteinExistence type="predicted"/>
<organism evidence="2">
    <name type="scientific">freshwater metagenome</name>
    <dbReference type="NCBI Taxonomy" id="449393"/>
    <lineage>
        <taxon>unclassified sequences</taxon>
        <taxon>metagenomes</taxon>
        <taxon>ecological metagenomes</taxon>
    </lineage>
</organism>
<dbReference type="EMBL" id="CAFBLH010000005">
    <property type="protein sequence ID" value="CAB4857815.1"/>
    <property type="molecule type" value="Genomic_DNA"/>
</dbReference>
<reference evidence="2" key="1">
    <citation type="submission" date="2020-05" db="EMBL/GenBank/DDBJ databases">
        <authorList>
            <person name="Chiriac C."/>
            <person name="Salcher M."/>
            <person name="Ghai R."/>
            <person name="Kavagutti S V."/>
        </authorList>
    </citation>
    <scope>NUCLEOTIDE SEQUENCE</scope>
</reference>
<dbReference type="AlphaFoldDB" id="A0A6J7CL54"/>
<name>A0A6J7CL54_9ZZZZ</name>
<evidence type="ECO:0000313" key="2">
    <source>
        <dbReference type="EMBL" id="CAB4857815.1"/>
    </source>
</evidence>
<protein>
    <submittedName>
        <fullName evidence="2">Unannotated protein</fullName>
    </submittedName>
</protein>
<feature type="region of interest" description="Disordered" evidence="1">
    <location>
        <begin position="77"/>
        <end position="99"/>
    </location>
</feature>